<sequence>MVEVRIEKKTAFKIVGRKTWVGQDNESFGQFWEKCKNEGLLEVFESIRKNSPDTVTKSNAIGVSCVENDPSKRDFHFYVATECDCCPEGFDLEEYTVPASEWAIFQNYGEIPNALIEAELYAFNEWLPNSPYIHANVPEIEAYPPSKKSEKGFSCEFWLPIKEKK</sequence>
<dbReference type="STRING" id="1313296.SAMN05661091_3477"/>
<feature type="domain" description="AraC effector-binding" evidence="1">
    <location>
        <begin position="2"/>
        <end position="162"/>
    </location>
</feature>
<protein>
    <submittedName>
        <fullName evidence="2">AraC family transcriptional regulator</fullName>
    </submittedName>
</protein>
<dbReference type="SMART" id="SM00871">
    <property type="entry name" value="AraC_E_bind"/>
    <property type="match status" value="1"/>
</dbReference>
<dbReference type="InterPro" id="IPR011256">
    <property type="entry name" value="Reg_factor_effector_dom_sf"/>
</dbReference>
<accession>A0A1X7HHZ8</accession>
<keyword evidence="3" id="KW-1185">Reference proteome</keyword>
<evidence type="ECO:0000259" key="1">
    <source>
        <dbReference type="SMART" id="SM00871"/>
    </source>
</evidence>
<gene>
    <name evidence="2" type="ORF">SAMN05661091_3477</name>
</gene>
<dbReference type="AlphaFoldDB" id="A0A1X7HHZ8"/>
<evidence type="ECO:0000313" key="2">
    <source>
        <dbReference type="EMBL" id="SMF86712.1"/>
    </source>
</evidence>
<dbReference type="Proteomes" id="UP000192940">
    <property type="component" value="Chromosome I"/>
</dbReference>
<dbReference type="PANTHER" id="PTHR36444">
    <property type="entry name" value="TRANSCRIPTIONAL REGULATOR PROTEIN YOBU-RELATED"/>
    <property type="match status" value="1"/>
</dbReference>
<dbReference type="RefSeq" id="WP_208914328.1">
    <property type="nucleotide sequence ID" value="NZ_LT840184.1"/>
</dbReference>
<dbReference type="InterPro" id="IPR053182">
    <property type="entry name" value="YobU-like_regulator"/>
</dbReference>
<dbReference type="EMBL" id="LT840184">
    <property type="protein sequence ID" value="SMF86712.1"/>
    <property type="molecule type" value="Genomic_DNA"/>
</dbReference>
<dbReference type="InterPro" id="IPR029442">
    <property type="entry name" value="GyrI-like"/>
</dbReference>
<organism evidence="2 3">
    <name type="scientific">Paenibacillus uliginis N3/975</name>
    <dbReference type="NCBI Taxonomy" id="1313296"/>
    <lineage>
        <taxon>Bacteria</taxon>
        <taxon>Bacillati</taxon>
        <taxon>Bacillota</taxon>
        <taxon>Bacilli</taxon>
        <taxon>Bacillales</taxon>
        <taxon>Paenibacillaceae</taxon>
        <taxon>Paenibacillus</taxon>
    </lineage>
</organism>
<dbReference type="Pfam" id="PF06445">
    <property type="entry name" value="GyrI-like"/>
    <property type="match status" value="1"/>
</dbReference>
<dbReference type="SUPFAM" id="SSF55136">
    <property type="entry name" value="Probable bacterial effector-binding domain"/>
    <property type="match status" value="1"/>
</dbReference>
<proteinExistence type="predicted"/>
<dbReference type="PANTHER" id="PTHR36444:SF3">
    <property type="entry name" value="TRANSCRIPTIONAL ACTIVATOR, PUTATIVE-RELATED"/>
    <property type="match status" value="1"/>
</dbReference>
<reference evidence="2 3" key="1">
    <citation type="submission" date="2017-04" db="EMBL/GenBank/DDBJ databases">
        <authorList>
            <person name="Afonso C.L."/>
            <person name="Miller P.J."/>
            <person name="Scott M.A."/>
            <person name="Spackman E."/>
            <person name="Goraichik I."/>
            <person name="Dimitrov K.M."/>
            <person name="Suarez D.L."/>
            <person name="Swayne D.E."/>
        </authorList>
    </citation>
    <scope>NUCLEOTIDE SEQUENCE [LARGE SCALE GENOMIC DNA]</scope>
    <source>
        <strain evidence="2 3">N3/975</strain>
    </source>
</reference>
<dbReference type="InterPro" id="IPR010499">
    <property type="entry name" value="AraC_E-bd"/>
</dbReference>
<evidence type="ECO:0000313" key="3">
    <source>
        <dbReference type="Proteomes" id="UP000192940"/>
    </source>
</evidence>
<dbReference type="Gene3D" id="3.20.80.10">
    <property type="entry name" value="Regulatory factor, effector binding domain"/>
    <property type="match status" value="1"/>
</dbReference>
<name>A0A1X7HHZ8_9BACL</name>